<evidence type="ECO:0000256" key="1">
    <source>
        <dbReference type="SAM" id="MobiDB-lite"/>
    </source>
</evidence>
<dbReference type="Proteomes" id="UP000218209">
    <property type="component" value="Unassembled WGS sequence"/>
</dbReference>
<organism evidence="2 3">
    <name type="scientific">Porphyra umbilicalis</name>
    <name type="common">Purple laver</name>
    <name type="synonym">Red alga</name>
    <dbReference type="NCBI Taxonomy" id="2786"/>
    <lineage>
        <taxon>Eukaryota</taxon>
        <taxon>Rhodophyta</taxon>
        <taxon>Bangiophyceae</taxon>
        <taxon>Bangiales</taxon>
        <taxon>Bangiaceae</taxon>
        <taxon>Porphyra</taxon>
    </lineage>
</organism>
<protein>
    <submittedName>
        <fullName evidence="2">Uncharacterized protein</fullName>
    </submittedName>
</protein>
<keyword evidence="3" id="KW-1185">Reference proteome</keyword>
<name>A0A1X6P5Y0_PORUM</name>
<feature type="compositionally biased region" description="Pro residues" evidence="1">
    <location>
        <begin position="1"/>
        <end position="11"/>
    </location>
</feature>
<proteinExistence type="predicted"/>
<accession>A0A1X6P5Y0</accession>
<reference evidence="2 3" key="1">
    <citation type="submission" date="2017-03" db="EMBL/GenBank/DDBJ databases">
        <title>WGS assembly of Porphyra umbilicalis.</title>
        <authorList>
            <person name="Brawley S.H."/>
            <person name="Blouin N.A."/>
            <person name="Ficko-Blean E."/>
            <person name="Wheeler G.L."/>
            <person name="Lohr M."/>
            <person name="Goodson H.V."/>
            <person name="Jenkins J.W."/>
            <person name="Blaby-Haas C.E."/>
            <person name="Helliwell K.E."/>
            <person name="Chan C."/>
            <person name="Marriage T."/>
            <person name="Bhattacharya D."/>
            <person name="Klein A.S."/>
            <person name="Badis Y."/>
            <person name="Brodie J."/>
            <person name="Cao Y."/>
            <person name="Collen J."/>
            <person name="Dittami S.M."/>
            <person name="Gachon C.M."/>
            <person name="Green B.R."/>
            <person name="Karpowicz S."/>
            <person name="Kim J.W."/>
            <person name="Kudahl U."/>
            <person name="Lin S."/>
            <person name="Michel G."/>
            <person name="Mittag M."/>
            <person name="Olson B.J."/>
            <person name="Pangilinan J."/>
            <person name="Peng Y."/>
            <person name="Qiu H."/>
            <person name="Shu S."/>
            <person name="Singer J.T."/>
            <person name="Smith A.G."/>
            <person name="Sprecher B.N."/>
            <person name="Wagner V."/>
            <person name="Wang W."/>
            <person name="Wang Z.-Y."/>
            <person name="Yan J."/>
            <person name="Yarish C."/>
            <person name="Zoeuner-Riek S."/>
            <person name="Zhuang Y."/>
            <person name="Zou Y."/>
            <person name="Lindquist E.A."/>
            <person name="Grimwood J."/>
            <person name="Barry K."/>
            <person name="Rokhsar D.S."/>
            <person name="Schmutz J."/>
            <person name="Stiller J.W."/>
            <person name="Grossman A.R."/>
            <person name="Prochnik S.E."/>
        </authorList>
    </citation>
    <scope>NUCLEOTIDE SEQUENCE [LARGE SCALE GENOMIC DNA]</scope>
    <source>
        <strain evidence="2">4086291</strain>
    </source>
</reference>
<gene>
    <name evidence="2" type="ORF">BU14_0197s0007</name>
</gene>
<feature type="compositionally biased region" description="Low complexity" evidence="1">
    <location>
        <begin position="12"/>
        <end position="49"/>
    </location>
</feature>
<dbReference type="EMBL" id="KV918871">
    <property type="protein sequence ID" value="OSX76311.1"/>
    <property type="molecule type" value="Genomic_DNA"/>
</dbReference>
<evidence type="ECO:0000313" key="2">
    <source>
        <dbReference type="EMBL" id="OSX76311.1"/>
    </source>
</evidence>
<evidence type="ECO:0000313" key="3">
    <source>
        <dbReference type="Proteomes" id="UP000218209"/>
    </source>
</evidence>
<sequence length="49" mass="5204">MAYLVPPPPPCARARSSRGAPTTASTRRTGFSTRRPTRTRSSSPSTTGL</sequence>
<dbReference type="AlphaFoldDB" id="A0A1X6P5Y0"/>
<feature type="region of interest" description="Disordered" evidence="1">
    <location>
        <begin position="1"/>
        <end position="49"/>
    </location>
</feature>